<dbReference type="Gene3D" id="3.40.50.720">
    <property type="entry name" value="NAD(P)-binding Rossmann-like Domain"/>
    <property type="match status" value="1"/>
</dbReference>
<keyword evidence="5" id="KW-1185">Reference proteome</keyword>
<dbReference type="GeneID" id="11514102"/>
<feature type="domain" description="Ketopantoate reductase N-terminal" evidence="2">
    <location>
        <begin position="20"/>
        <end position="181"/>
    </location>
</feature>
<dbReference type="InterPro" id="IPR013328">
    <property type="entry name" value="6PGD_dom2"/>
</dbReference>
<name>G2QF41_THET4</name>
<dbReference type="SUPFAM" id="SSF48179">
    <property type="entry name" value="6-phosphogluconate dehydrogenase C-terminal domain-like"/>
    <property type="match status" value="1"/>
</dbReference>
<dbReference type="FunFam" id="3.40.50.720:FF:000609">
    <property type="entry name" value="2-dehydropantoate 2-reductase"/>
    <property type="match status" value="1"/>
</dbReference>
<dbReference type="OMA" id="WDYVVVT"/>
<organism evidence="4 5">
    <name type="scientific">Thermothelomyces thermophilus (strain ATCC 42464 / BCRC 31852 / DSM 1799)</name>
    <name type="common">Sporotrichum thermophile</name>
    <dbReference type="NCBI Taxonomy" id="573729"/>
    <lineage>
        <taxon>Eukaryota</taxon>
        <taxon>Fungi</taxon>
        <taxon>Dikarya</taxon>
        <taxon>Ascomycota</taxon>
        <taxon>Pezizomycotina</taxon>
        <taxon>Sordariomycetes</taxon>
        <taxon>Sordariomycetidae</taxon>
        <taxon>Sordariales</taxon>
        <taxon>Chaetomiaceae</taxon>
        <taxon>Thermothelomyces</taxon>
    </lineage>
</organism>
<dbReference type="InterPro" id="IPR013752">
    <property type="entry name" value="KPA_reductase"/>
</dbReference>
<dbReference type="PANTHER" id="PTHR21708:SF26">
    <property type="entry name" value="2-DEHYDROPANTOATE 2-REDUCTASE"/>
    <property type="match status" value="1"/>
</dbReference>
<evidence type="ECO:0000313" key="4">
    <source>
        <dbReference type="EMBL" id="AEO59070.1"/>
    </source>
</evidence>
<dbReference type="EMBL" id="CP003005">
    <property type="protein sequence ID" value="AEO59070.1"/>
    <property type="molecule type" value="Genomic_DNA"/>
</dbReference>
<evidence type="ECO:0000256" key="1">
    <source>
        <dbReference type="SAM" id="MobiDB-lite"/>
    </source>
</evidence>
<dbReference type="InterPro" id="IPR051402">
    <property type="entry name" value="KPR-Related"/>
</dbReference>
<reference evidence="4 5" key="1">
    <citation type="journal article" date="2011" name="Nat. Biotechnol.">
        <title>Comparative genomic analysis of the thermophilic biomass-degrading fungi Myceliophthora thermophila and Thielavia terrestris.</title>
        <authorList>
            <person name="Berka R.M."/>
            <person name="Grigoriev I.V."/>
            <person name="Otillar R."/>
            <person name="Salamov A."/>
            <person name="Grimwood J."/>
            <person name="Reid I."/>
            <person name="Ishmael N."/>
            <person name="John T."/>
            <person name="Darmond C."/>
            <person name="Moisan M.-C."/>
            <person name="Henrissat B."/>
            <person name="Coutinho P.M."/>
            <person name="Lombard V."/>
            <person name="Natvig D.O."/>
            <person name="Lindquist E."/>
            <person name="Schmutz J."/>
            <person name="Lucas S."/>
            <person name="Harris P."/>
            <person name="Powlowski J."/>
            <person name="Bellemare A."/>
            <person name="Taylor D."/>
            <person name="Butler G."/>
            <person name="de Vries R.P."/>
            <person name="Allijn I.E."/>
            <person name="van den Brink J."/>
            <person name="Ushinsky S."/>
            <person name="Storms R."/>
            <person name="Powell A.J."/>
            <person name="Paulsen I.T."/>
            <person name="Elbourne L.D.H."/>
            <person name="Baker S.E."/>
            <person name="Magnuson J."/>
            <person name="LaBoissiere S."/>
            <person name="Clutterbuck A.J."/>
            <person name="Martinez D."/>
            <person name="Wogulis M."/>
            <person name="de Leon A.L."/>
            <person name="Rey M.W."/>
            <person name="Tsang A."/>
        </authorList>
    </citation>
    <scope>NUCLEOTIDE SEQUENCE [LARGE SCALE GENOMIC DNA]</scope>
    <source>
        <strain evidence="5">ATCC 42464 / BCRC 31852 / DSM 1799</strain>
    </source>
</reference>
<dbReference type="STRING" id="573729.G2QF41"/>
<dbReference type="InterPro" id="IPR036291">
    <property type="entry name" value="NAD(P)-bd_dom_sf"/>
</dbReference>
<feature type="domain" description="Ketopantoate reductase C-terminal" evidence="3">
    <location>
        <begin position="288"/>
        <end position="415"/>
    </location>
</feature>
<dbReference type="Pfam" id="PF02558">
    <property type="entry name" value="ApbA"/>
    <property type="match status" value="1"/>
</dbReference>
<evidence type="ECO:0000259" key="3">
    <source>
        <dbReference type="Pfam" id="PF08546"/>
    </source>
</evidence>
<dbReference type="FunFam" id="1.10.1040.10:FF:000017">
    <property type="entry name" value="2-dehydropantoate 2-reductase"/>
    <property type="match status" value="1"/>
</dbReference>
<dbReference type="Proteomes" id="UP000007322">
    <property type="component" value="Chromosome 4"/>
</dbReference>
<feature type="compositionally biased region" description="Pro residues" evidence="1">
    <location>
        <begin position="196"/>
        <end position="206"/>
    </location>
</feature>
<protein>
    <recommendedName>
        <fullName evidence="6">2-dehydropantoate 2-reductase</fullName>
    </recommendedName>
</protein>
<dbReference type="KEGG" id="mtm:MYCTH_2307015"/>
<sequence length="427" mass="45844">MTSLESLRPGADPNRPVHVVFVGAGAVGCFYASRLHHPSHNIHVSLIARSNYKALAENGVQLQTRTFGDYVFRPHAVFPSVAAAAVNPQSAGAGPREWDYIIVTTKALPDRSDDSALIAPLVGPNSCIVLIQNGVGVEQPYRARFPTTPIISAVTVISAEQTSPGTIRQNRWTRIHLGPYSNSASFSSSSPSSSSPSPPPPPPPPSSSSSGAHAPKEGHDDATGALTPTDSSPRESSPAGTEGNGDSDEAMISRLQAVGSHRAAILADWWARLGGIRDVELAEDELALQAIRWHKLCINAAFNPSAVLSGGRGNADMVRDPELRRHLAGVMREIWEAAPRVLGGRRFPPSAAGPERILASTERNVGARPSMLLDWEAGRPMEVEVILGNPLRIARARGVEMPRLQTIYALVRSMQEVRDRKKREGKL</sequence>
<dbReference type="InterPro" id="IPR008927">
    <property type="entry name" value="6-PGluconate_DH-like_C_sf"/>
</dbReference>
<dbReference type="GO" id="GO:0005737">
    <property type="term" value="C:cytoplasm"/>
    <property type="evidence" value="ECO:0007669"/>
    <property type="project" value="TreeGrafter"/>
</dbReference>
<dbReference type="SUPFAM" id="SSF51735">
    <property type="entry name" value="NAD(P)-binding Rossmann-fold domains"/>
    <property type="match status" value="1"/>
</dbReference>
<dbReference type="InterPro" id="IPR013332">
    <property type="entry name" value="KPR_N"/>
</dbReference>
<dbReference type="eggNOG" id="ENOG502QT3Y">
    <property type="taxonomic scope" value="Eukaryota"/>
</dbReference>
<gene>
    <name evidence="4" type="ORF">MYCTH_2307015</name>
</gene>
<feature type="compositionally biased region" description="Polar residues" evidence="1">
    <location>
        <begin position="226"/>
        <end position="239"/>
    </location>
</feature>
<dbReference type="Pfam" id="PF08546">
    <property type="entry name" value="ApbA_C"/>
    <property type="match status" value="1"/>
</dbReference>
<dbReference type="RefSeq" id="XP_003664315.1">
    <property type="nucleotide sequence ID" value="XM_003664267.1"/>
</dbReference>
<evidence type="ECO:0000259" key="2">
    <source>
        <dbReference type="Pfam" id="PF02558"/>
    </source>
</evidence>
<dbReference type="VEuPathDB" id="FungiDB:MYCTH_2307015"/>
<dbReference type="InParanoid" id="G2QF41"/>
<evidence type="ECO:0008006" key="6">
    <source>
        <dbReference type="Google" id="ProtNLM"/>
    </source>
</evidence>
<proteinExistence type="predicted"/>
<feature type="region of interest" description="Disordered" evidence="1">
    <location>
        <begin position="183"/>
        <end position="247"/>
    </location>
</feature>
<evidence type="ECO:0000313" key="5">
    <source>
        <dbReference type="Proteomes" id="UP000007322"/>
    </source>
</evidence>
<dbReference type="HOGENOM" id="CLU_031468_2_0_1"/>
<dbReference type="FunCoup" id="G2QF41">
    <property type="interactions" value="24"/>
</dbReference>
<dbReference type="PANTHER" id="PTHR21708">
    <property type="entry name" value="PROBABLE 2-DEHYDROPANTOATE 2-REDUCTASE"/>
    <property type="match status" value="1"/>
</dbReference>
<dbReference type="OrthoDB" id="3609at2759"/>
<dbReference type="Gene3D" id="1.10.1040.10">
    <property type="entry name" value="N-(1-d-carboxylethyl)-l-norvaline Dehydrogenase, domain 2"/>
    <property type="match status" value="1"/>
</dbReference>
<accession>G2QF41</accession>
<dbReference type="AlphaFoldDB" id="G2QF41"/>